<comment type="caution">
    <text evidence="1">The sequence shown here is derived from an EMBL/GenBank/DDBJ whole genome shotgun (WGS) entry which is preliminary data.</text>
</comment>
<dbReference type="Proteomes" id="UP000236291">
    <property type="component" value="Unassembled WGS sequence"/>
</dbReference>
<evidence type="ECO:0000313" key="2">
    <source>
        <dbReference type="Proteomes" id="UP000236291"/>
    </source>
</evidence>
<evidence type="ECO:0000313" key="1">
    <source>
        <dbReference type="EMBL" id="PNX68377.1"/>
    </source>
</evidence>
<accession>A0A2K3KPZ6</accession>
<organism evidence="1 2">
    <name type="scientific">Trifolium pratense</name>
    <name type="common">Red clover</name>
    <dbReference type="NCBI Taxonomy" id="57577"/>
    <lineage>
        <taxon>Eukaryota</taxon>
        <taxon>Viridiplantae</taxon>
        <taxon>Streptophyta</taxon>
        <taxon>Embryophyta</taxon>
        <taxon>Tracheophyta</taxon>
        <taxon>Spermatophyta</taxon>
        <taxon>Magnoliopsida</taxon>
        <taxon>eudicotyledons</taxon>
        <taxon>Gunneridae</taxon>
        <taxon>Pentapetalae</taxon>
        <taxon>rosids</taxon>
        <taxon>fabids</taxon>
        <taxon>Fabales</taxon>
        <taxon>Fabaceae</taxon>
        <taxon>Papilionoideae</taxon>
        <taxon>50 kb inversion clade</taxon>
        <taxon>NPAAA clade</taxon>
        <taxon>Hologalegina</taxon>
        <taxon>IRL clade</taxon>
        <taxon>Trifolieae</taxon>
        <taxon>Trifolium</taxon>
    </lineage>
</organism>
<proteinExistence type="predicted"/>
<reference evidence="1 2" key="1">
    <citation type="journal article" date="2014" name="Am. J. Bot.">
        <title>Genome assembly and annotation for red clover (Trifolium pratense; Fabaceae).</title>
        <authorList>
            <person name="Istvanek J."/>
            <person name="Jaros M."/>
            <person name="Krenek A."/>
            <person name="Repkova J."/>
        </authorList>
    </citation>
    <scope>NUCLEOTIDE SEQUENCE [LARGE SCALE GENOMIC DNA]</scope>
    <source>
        <strain evidence="2">cv. Tatra</strain>
        <tissue evidence="1">Young leaves</tissue>
    </source>
</reference>
<reference evidence="1 2" key="2">
    <citation type="journal article" date="2017" name="Front. Plant Sci.">
        <title>Gene Classification and Mining of Molecular Markers Useful in Red Clover (Trifolium pratense) Breeding.</title>
        <authorList>
            <person name="Istvanek J."/>
            <person name="Dluhosova J."/>
            <person name="Dluhos P."/>
            <person name="Patkova L."/>
            <person name="Nedelnik J."/>
            <person name="Repkova J."/>
        </authorList>
    </citation>
    <scope>NUCLEOTIDE SEQUENCE [LARGE SCALE GENOMIC DNA]</scope>
    <source>
        <strain evidence="2">cv. Tatra</strain>
        <tissue evidence="1">Young leaves</tissue>
    </source>
</reference>
<feature type="non-terminal residue" evidence="1">
    <location>
        <position position="1"/>
    </location>
</feature>
<dbReference type="AlphaFoldDB" id="A0A2K3KPZ6"/>
<sequence>LALVFYDEVKKEGMKKRYDSGSVTKMGWDQIRGAGNRKNGIT</sequence>
<name>A0A2K3KPZ6_TRIPR</name>
<gene>
    <name evidence="1" type="ORF">L195_g056136</name>
</gene>
<protein>
    <submittedName>
        <fullName evidence="1">Uncharacterized protein</fullName>
    </submittedName>
</protein>
<dbReference type="EMBL" id="ASHM01105008">
    <property type="protein sequence ID" value="PNX68377.1"/>
    <property type="molecule type" value="Genomic_DNA"/>
</dbReference>